<dbReference type="InterPro" id="IPR053018">
    <property type="entry name" value="Elsinochrome_Biosynth-Asso"/>
</dbReference>
<keyword evidence="2" id="KW-1133">Transmembrane helix</keyword>
<dbReference type="OrthoDB" id="5414615at2759"/>
<dbReference type="EMBL" id="QPMT01000003">
    <property type="protein sequence ID" value="KAF4865180.1"/>
    <property type="molecule type" value="Genomic_DNA"/>
</dbReference>
<dbReference type="AlphaFoldDB" id="A0A9P5K9N1"/>
<comment type="caution">
    <text evidence="3">The sequence shown here is derived from an EMBL/GenBank/DDBJ whole genome shotgun (WGS) entry which is preliminary data.</text>
</comment>
<organism evidence="3 4">
    <name type="scientific">Colletotrichum siamense</name>
    <name type="common">Anthracnose fungus</name>
    <dbReference type="NCBI Taxonomy" id="690259"/>
    <lineage>
        <taxon>Eukaryota</taxon>
        <taxon>Fungi</taxon>
        <taxon>Dikarya</taxon>
        <taxon>Ascomycota</taxon>
        <taxon>Pezizomycotina</taxon>
        <taxon>Sordariomycetes</taxon>
        <taxon>Hypocreomycetidae</taxon>
        <taxon>Glomerellales</taxon>
        <taxon>Glomerellaceae</taxon>
        <taxon>Colletotrichum</taxon>
        <taxon>Colletotrichum gloeosporioides species complex</taxon>
    </lineage>
</organism>
<gene>
    <name evidence="3" type="ORF">CGCSCA2_v001761</name>
</gene>
<evidence type="ECO:0000313" key="4">
    <source>
        <dbReference type="Proteomes" id="UP000711996"/>
    </source>
</evidence>
<keyword evidence="2" id="KW-0812">Transmembrane</keyword>
<feature type="transmembrane region" description="Helical" evidence="2">
    <location>
        <begin position="276"/>
        <end position="296"/>
    </location>
</feature>
<evidence type="ECO:0000313" key="3">
    <source>
        <dbReference type="EMBL" id="KAF4865180.1"/>
    </source>
</evidence>
<keyword evidence="2" id="KW-0472">Membrane</keyword>
<sequence>MTIFSVRDSPLSPDRRYPGRPAIVSSDNFSTNYPFVGGGRVQAPGKAPVVRIVAQDRGSLRQPGWTRIVRWRRGGCEGICDHQDKGSGWLEWGTATSGNANTVAERPLESIHEKLQRLLRAGNEHIVCNCESLIRREFLHSHFAKMSFFSPPNCSVDPATISVAGNAGIAGVAVLLSFTIAATIALLLSWSIVLFERKERPSSIRRKLLNGYSDTQILQGIAISILGLATTNRIVPYHFFIIWCLSNMSMAVHNATLLIYGQLLRQDWLLRTLRQSLMTVNLALNCTYGGVILQSLGKGMKDSKLPVGCVWSSVNGSTGGGSFIDYAGTIAVIVANVLVFLGASWYIHSRGKRFARPMIMGGLALMTASAIGAAVRSFMASSVFGSGPQGYKLADNSEERWEFGQFLSILVLLFPIVNLLEIWRGEIMVAEPVCEDSEDQEKML</sequence>
<evidence type="ECO:0000256" key="2">
    <source>
        <dbReference type="SAM" id="Phobius"/>
    </source>
</evidence>
<reference evidence="3" key="1">
    <citation type="submission" date="2019-06" db="EMBL/GenBank/DDBJ databases">
        <authorList>
            <person name="Gan P."/>
            <person name="Shirasu K."/>
        </authorList>
    </citation>
    <scope>NUCLEOTIDE SEQUENCE [LARGE SCALE GENOMIC DNA]</scope>
    <source>
        <strain evidence="3">CAD2</strain>
    </source>
</reference>
<keyword evidence="4" id="KW-1185">Reference proteome</keyword>
<dbReference type="PANTHER" id="PTHR37577:SF1">
    <property type="entry name" value="INTEGRAL MEMBRANE PROTEIN"/>
    <property type="match status" value="1"/>
</dbReference>
<proteinExistence type="predicted"/>
<feature type="transmembrane region" description="Helical" evidence="2">
    <location>
        <begin position="169"/>
        <end position="195"/>
    </location>
</feature>
<feature type="transmembrane region" description="Helical" evidence="2">
    <location>
        <begin position="240"/>
        <end position="264"/>
    </location>
</feature>
<dbReference type="PANTHER" id="PTHR37577">
    <property type="entry name" value="INTEGRAL MEMBRANE PROTEIN"/>
    <property type="match status" value="1"/>
</dbReference>
<feature type="transmembrane region" description="Helical" evidence="2">
    <location>
        <begin position="216"/>
        <end position="234"/>
    </location>
</feature>
<feature type="region of interest" description="Disordered" evidence="1">
    <location>
        <begin position="1"/>
        <end position="23"/>
    </location>
</feature>
<dbReference type="Proteomes" id="UP000711996">
    <property type="component" value="Unassembled WGS sequence"/>
</dbReference>
<feature type="transmembrane region" description="Helical" evidence="2">
    <location>
        <begin position="403"/>
        <end position="420"/>
    </location>
</feature>
<protein>
    <submittedName>
        <fullName evidence="3">Uncharacterized protein</fullName>
    </submittedName>
</protein>
<evidence type="ECO:0000256" key="1">
    <source>
        <dbReference type="SAM" id="MobiDB-lite"/>
    </source>
</evidence>
<feature type="transmembrane region" description="Helical" evidence="2">
    <location>
        <begin position="359"/>
        <end position="383"/>
    </location>
</feature>
<accession>A0A9P5K9N1</accession>
<name>A0A9P5K9N1_COLSI</name>
<feature type="transmembrane region" description="Helical" evidence="2">
    <location>
        <begin position="326"/>
        <end position="347"/>
    </location>
</feature>